<dbReference type="RefSeq" id="XP_002735405.1">
    <property type="nucleotide sequence ID" value="XM_002735359.2"/>
</dbReference>
<keyword evidence="12" id="KW-1185">Reference proteome</keyword>
<keyword evidence="6" id="KW-0812">Transmembrane</keyword>
<evidence type="ECO:0000256" key="4">
    <source>
        <dbReference type="ARBA" id="ARBA00008599"/>
    </source>
</evidence>
<keyword evidence="5" id="KW-1003">Cell membrane</keyword>
<name>A0ABM0GR08_SACKO</name>
<feature type="compositionally biased region" description="Acidic residues" evidence="11">
    <location>
        <begin position="643"/>
        <end position="663"/>
    </location>
</feature>
<feature type="compositionally biased region" description="Basic and acidic residues" evidence="11">
    <location>
        <begin position="628"/>
        <end position="642"/>
    </location>
</feature>
<dbReference type="PANTHER" id="PTHR23085">
    <property type="entry name" value="GH28348P"/>
    <property type="match status" value="1"/>
</dbReference>
<dbReference type="GeneID" id="100377972"/>
<keyword evidence="8" id="KW-0256">Endoplasmic reticulum</keyword>
<keyword evidence="9" id="KW-1133">Transmembrane helix</keyword>
<sequence>MSGGRFDFDDGGSYTGGWENGKAHGLGCCTGPKGKGEYNGQWHYGFELLGVYTWPSGNCYEGHWENGRRNGSGVETKGRWVYRGDWSQGYKGRYGVRQSLNSGAKYEGTWSSGLQDGYGQETYADGGYFLPLSNAKFAKVALEERKTCMRKTCVSKASRGGFVLNVEPASEPLHKGILQRTGSLRRTLMQGLRLRKSDRRSRSTANSQVSQTSSRSHSSSRARSLPHQDSLRSTTSTLSSGSAPSSLYGDDVSYLNEEPEGDLTEVYMGEWKQDKRAGYGISQRSDGLKYEGEWQNNRKHGYGVTTRHDGSREEGKWKNNQLVASGKKKIFPLRSAKISDRVVRAVDFANQAAELARQKADIGVSRASHARDKAQAADVTAIQAREDANRAKLYAKDLSHSPAGSDTNIKLERKKSFFNQIDRRNNKPIGVTTRSPIGNQLQLPTHTGENNNQEYYESLRRQQLHESGISSAADVSPSGSPMRSRRSPIEKSHSSDRMGDSHNDHHYYRQQQYDRGRRIPDRLHLDGPIPQQHSYHFDSMDKDYDDRYYSDSQYDHPRDSHMRYGRHDRSSAELTPDSGVSTLSESERSRTHRKDYTDQRGKLQRRSTFQRQQKFEDEHGEEQQQQQRHHESGARVTIKEPDPEADMNDIDDFPLLEDEEEDTTEKKKKKNKNKSKYAELTIKSDKPPGHYRSLTGRFPDGCGITYIPKGDENEDGIRDPDLDPEAVMVVRGKNVEWSASGKMVALVLFLNLGFTVLFSQLFTQIQEMPDF</sequence>
<feature type="compositionally biased region" description="Basic residues" evidence="11">
    <location>
        <begin position="666"/>
        <end position="675"/>
    </location>
</feature>
<evidence type="ECO:0000256" key="2">
    <source>
        <dbReference type="ARBA" id="ARBA00004184"/>
    </source>
</evidence>
<dbReference type="Pfam" id="PF02493">
    <property type="entry name" value="MORN"/>
    <property type="match status" value="7"/>
</dbReference>
<dbReference type="PANTHER" id="PTHR23085:SF16">
    <property type="entry name" value="GH28348P"/>
    <property type="match status" value="1"/>
</dbReference>
<feature type="region of interest" description="Disordered" evidence="11">
    <location>
        <begin position="418"/>
        <end position="450"/>
    </location>
</feature>
<gene>
    <name evidence="13" type="primary">LOC100377972</name>
</gene>
<accession>A0ABM0GR08</accession>
<dbReference type="Proteomes" id="UP000694865">
    <property type="component" value="Unplaced"/>
</dbReference>
<keyword evidence="10" id="KW-0472">Membrane</keyword>
<evidence type="ECO:0000313" key="12">
    <source>
        <dbReference type="Proteomes" id="UP000694865"/>
    </source>
</evidence>
<evidence type="ECO:0000256" key="11">
    <source>
        <dbReference type="SAM" id="MobiDB-lite"/>
    </source>
</evidence>
<keyword evidence="7" id="KW-0677">Repeat</keyword>
<evidence type="ECO:0000256" key="8">
    <source>
        <dbReference type="ARBA" id="ARBA00022824"/>
    </source>
</evidence>
<feature type="compositionally biased region" description="Low complexity" evidence="11">
    <location>
        <begin position="207"/>
        <end position="223"/>
    </location>
</feature>
<feature type="compositionally biased region" description="Basic and acidic residues" evidence="11">
    <location>
        <begin position="487"/>
        <end position="504"/>
    </location>
</feature>
<organism evidence="12 13">
    <name type="scientific">Saccoglossus kowalevskii</name>
    <name type="common">Acorn worm</name>
    <dbReference type="NCBI Taxonomy" id="10224"/>
    <lineage>
        <taxon>Eukaryota</taxon>
        <taxon>Metazoa</taxon>
        <taxon>Hemichordata</taxon>
        <taxon>Enteropneusta</taxon>
        <taxon>Harrimaniidae</taxon>
        <taxon>Saccoglossus</taxon>
    </lineage>
</organism>
<feature type="compositionally biased region" description="Basic and acidic residues" evidence="11">
    <location>
        <begin position="535"/>
        <end position="571"/>
    </location>
</feature>
<dbReference type="InterPro" id="IPR017191">
    <property type="entry name" value="Junctophilin"/>
</dbReference>
<proteinExistence type="inferred from homology"/>
<evidence type="ECO:0000256" key="3">
    <source>
        <dbReference type="ARBA" id="ARBA00004236"/>
    </source>
</evidence>
<dbReference type="SUPFAM" id="SSF82185">
    <property type="entry name" value="Histone H3 K4-specific methyltransferase SET7/9 N-terminal domain"/>
    <property type="match status" value="2"/>
</dbReference>
<evidence type="ECO:0000313" key="13">
    <source>
        <dbReference type="RefSeq" id="XP_002735405.1"/>
    </source>
</evidence>
<feature type="region of interest" description="Disordered" evidence="11">
    <location>
        <begin position="464"/>
        <end position="504"/>
    </location>
</feature>
<feature type="compositionally biased region" description="Polar residues" evidence="11">
    <location>
        <begin position="432"/>
        <end position="450"/>
    </location>
</feature>
<feature type="region of interest" description="Disordered" evidence="11">
    <location>
        <begin position="192"/>
        <end position="254"/>
    </location>
</feature>
<evidence type="ECO:0000256" key="10">
    <source>
        <dbReference type="ARBA" id="ARBA00023136"/>
    </source>
</evidence>
<dbReference type="InterPro" id="IPR003409">
    <property type="entry name" value="MORN"/>
</dbReference>
<feature type="compositionally biased region" description="Basic and acidic residues" evidence="11">
    <location>
        <begin position="585"/>
        <end position="601"/>
    </location>
</feature>
<reference evidence="13" key="1">
    <citation type="submission" date="2025-08" db="UniProtKB">
        <authorList>
            <consortium name="RefSeq"/>
        </authorList>
    </citation>
    <scope>IDENTIFICATION</scope>
    <source>
        <tissue evidence="13">Testes</tissue>
    </source>
</reference>
<dbReference type="Gene3D" id="2.20.110.10">
    <property type="entry name" value="Histone H3 K4-specific methyltransferase SET7/9 N-terminal domain"/>
    <property type="match status" value="2"/>
</dbReference>
<protein>
    <submittedName>
        <fullName evidence="13">Junctophilin-3-like</fullName>
    </submittedName>
</protein>
<evidence type="ECO:0000256" key="6">
    <source>
        <dbReference type="ARBA" id="ARBA00022692"/>
    </source>
</evidence>
<evidence type="ECO:0000256" key="5">
    <source>
        <dbReference type="ARBA" id="ARBA00022475"/>
    </source>
</evidence>
<evidence type="ECO:0000256" key="7">
    <source>
        <dbReference type="ARBA" id="ARBA00022737"/>
    </source>
</evidence>
<comment type="similarity">
    <text evidence="4">Belongs to the junctophilin family.</text>
</comment>
<evidence type="ECO:0000256" key="1">
    <source>
        <dbReference type="ARBA" id="ARBA00004163"/>
    </source>
</evidence>
<feature type="compositionally biased region" description="Low complexity" evidence="11">
    <location>
        <begin position="231"/>
        <end position="247"/>
    </location>
</feature>
<comment type="subcellular location">
    <subcellularLocation>
        <location evidence="3">Cell membrane</location>
    </subcellularLocation>
    <subcellularLocation>
        <location evidence="2">Endomembrane system</location>
        <topology evidence="2">Peripheral membrane protein</topology>
    </subcellularLocation>
    <subcellularLocation>
        <location evidence="1">Endoplasmic reticulum membrane</location>
        <topology evidence="1">Single-pass type IV membrane protein</topology>
    </subcellularLocation>
</comment>
<feature type="region of interest" description="Disordered" evidence="11">
    <location>
        <begin position="520"/>
        <end position="676"/>
    </location>
</feature>
<evidence type="ECO:0000256" key="9">
    <source>
        <dbReference type="ARBA" id="ARBA00022989"/>
    </source>
</evidence>
<dbReference type="SMART" id="SM00698">
    <property type="entry name" value="MORN"/>
    <property type="match status" value="5"/>
</dbReference>